<dbReference type="InterPro" id="IPR035901">
    <property type="entry name" value="GIY-YIG_endonuc_sf"/>
</dbReference>
<protein>
    <recommendedName>
        <fullName evidence="1">GIY-YIG domain-containing protein</fullName>
    </recommendedName>
</protein>
<gene>
    <name evidence="2" type="ORF">HNQ57_003354</name>
</gene>
<dbReference type="RefSeq" id="WP_184464831.1">
    <property type="nucleotide sequence ID" value="NZ_JACHHW010000012.1"/>
</dbReference>
<dbReference type="Proteomes" id="UP000536640">
    <property type="component" value="Unassembled WGS sequence"/>
</dbReference>
<evidence type="ECO:0000259" key="1">
    <source>
        <dbReference type="Pfam" id="PF01541"/>
    </source>
</evidence>
<reference evidence="2 3" key="1">
    <citation type="submission" date="2020-08" db="EMBL/GenBank/DDBJ databases">
        <title>Genomic Encyclopedia of Type Strains, Phase IV (KMG-IV): sequencing the most valuable type-strain genomes for metagenomic binning, comparative biology and taxonomic classification.</title>
        <authorList>
            <person name="Goeker M."/>
        </authorList>
    </citation>
    <scope>NUCLEOTIDE SEQUENCE [LARGE SCALE GENOMIC DNA]</scope>
    <source>
        <strain evidence="2 3">DSM 25701</strain>
    </source>
</reference>
<organism evidence="2 3">
    <name type="scientific">Zhongshania antarctica</name>
    <dbReference type="NCBI Taxonomy" id="641702"/>
    <lineage>
        <taxon>Bacteria</taxon>
        <taxon>Pseudomonadati</taxon>
        <taxon>Pseudomonadota</taxon>
        <taxon>Gammaproteobacteria</taxon>
        <taxon>Cellvibrionales</taxon>
        <taxon>Spongiibacteraceae</taxon>
        <taxon>Zhongshania</taxon>
    </lineage>
</organism>
<dbReference type="AlphaFoldDB" id="A0A840R730"/>
<name>A0A840R730_9GAMM</name>
<evidence type="ECO:0000313" key="2">
    <source>
        <dbReference type="EMBL" id="MBB5189055.1"/>
    </source>
</evidence>
<sequence>MSVPSRIRFELINGLQEQEVKSAEYLIYAHQCAVGTYVGLSKDPVRRWQQHVSDAFNSHSQNTDDKFREAIRGFHDTFKHYILAISSFENAAVNKEAAAIEFYGHNLNMRSEVVSDRDYGFKAIGSQISLPIVLEKKSSGKISYAREDSERIAVVAVVFEEFGRKRLKCVSGQPFEEGLRVQCNREERAKLKVGDRVKVKVQVSEQGGVKYLVAANSATLEKIK</sequence>
<comment type="caution">
    <text evidence="2">The sequence shown here is derived from an EMBL/GenBank/DDBJ whole genome shotgun (WGS) entry which is preliminary data.</text>
</comment>
<dbReference type="Gene3D" id="3.40.1440.10">
    <property type="entry name" value="GIY-YIG endonuclease"/>
    <property type="match status" value="1"/>
</dbReference>
<dbReference type="Pfam" id="PF01541">
    <property type="entry name" value="GIY-YIG"/>
    <property type="match status" value="1"/>
</dbReference>
<dbReference type="EMBL" id="JACHHW010000012">
    <property type="protein sequence ID" value="MBB5189055.1"/>
    <property type="molecule type" value="Genomic_DNA"/>
</dbReference>
<feature type="domain" description="GIY-YIG" evidence="1">
    <location>
        <begin position="25"/>
        <end position="100"/>
    </location>
</feature>
<dbReference type="InterPro" id="IPR000305">
    <property type="entry name" value="GIY-YIG_endonuc"/>
</dbReference>
<proteinExistence type="predicted"/>
<evidence type="ECO:0000313" key="3">
    <source>
        <dbReference type="Proteomes" id="UP000536640"/>
    </source>
</evidence>
<keyword evidence="3" id="KW-1185">Reference proteome</keyword>
<accession>A0A840R730</accession>